<feature type="transmembrane region" description="Helical" evidence="8">
    <location>
        <begin position="339"/>
        <end position="360"/>
    </location>
</feature>
<keyword evidence="6 8" id="KW-1133">Transmembrane helix</keyword>
<proteinExistence type="inferred from homology"/>
<feature type="transmembrane region" description="Helical" evidence="8">
    <location>
        <begin position="148"/>
        <end position="171"/>
    </location>
</feature>
<sequence length="368" mass="37448">MTRVLDTEREVTAAGKVPGRAPLRLGPASGVFRLRPLLVLLGGLVVLLVVFASNVALGEYPISPLGVLSTLVGGGDSADRLVVLQLRLPRSLTGLLVGAALGLAGAVTQAIIRNPLASPDILGITHGAGAAATAVIVFGGSLGGVSGLIASVGVPIVALLGGVVTGIVLYLLAYRRGVESFRLVLVGVGINALAVNVTLWLLTLGDVQDAGRAMVWLTGSLNARGWENAVPVGLALAVLVPVTLIGAHVLGALQFDDDTMRGLGVRINLSRSVLLLAAVTLASIAAAAAGPIPFVALAVPQIALRLARTARPPLLGSMVLGATLVVGADVISRTVFGTLELPVGIITAILGAPYLIYLIVHRYRRVGS</sequence>
<feature type="transmembrane region" description="Helical" evidence="8">
    <location>
        <begin position="273"/>
        <end position="294"/>
    </location>
</feature>
<organism evidence="9 10">
    <name type="scientific">Haloactinomyces albus</name>
    <dbReference type="NCBI Taxonomy" id="1352928"/>
    <lineage>
        <taxon>Bacteria</taxon>
        <taxon>Bacillati</taxon>
        <taxon>Actinomycetota</taxon>
        <taxon>Actinomycetes</taxon>
        <taxon>Actinopolysporales</taxon>
        <taxon>Actinopolysporaceae</taxon>
        <taxon>Haloactinomyces</taxon>
    </lineage>
</organism>
<evidence type="ECO:0000256" key="6">
    <source>
        <dbReference type="ARBA" id="ARBA00022989"/>
    </source>
</evidence>
<accession>A0AAE4CPG6</accession>
<dbReference type="PANTHER" id="PTHR30472:SF24">
    <property type="entry name" value="FERRIC ENTEROBACTIN TRANSPORT SYSTEM PERMEASE PROTEIN FEPG"/>
    <property type="match status" value="1"/>
</dbReference>
<dbReference type="InterPro" id="IPR037294">
    <property type="entry name" value="ABC_BtuC-like"/>
</dbReference>
<dbReference type="RefSeq" id="WP_310272532.1">
    <property type="nucleotide sequence ID" value="NZ_JAVDXW010000001.1"/>
</dbReference>
<dbReference type="InterPro" id="IPR000522">
    <property type="entry name" value="ABC_transptr_permease_BtuC"/>
</dbReference>
<evidence type="ECO:0000256" key="1">
    <source>
        <dbReference type="ARBA" id="ARBA00004651"/>
    </source>
</evidence>
<dbReference type="GO" id="GO:0022857">
    <property type="term" value="F:transmembrane transporter activity"/>
    <property type="evidence" value="ECO:0007669"/>
    <property type="project" value="InterPro"/>
</dbReference>
<evidence type="ECO:0000256" key="3">
    <source>
        <dbReference type="ARBA" id="ARBA00022448"/>
    </source>
</evidence>
<evidence type="ECO:0000256" key="2">
    <source>
        <dbReference type="ARBA" id="ARBA00007935"/>
    </source>
</evidence>
<keyword evidence="10" id="KW-1185">Reference proteome</keyword>
<dbReference type="Gene3D" id="1.10.3470.10">
    <property type="entry name" value="ABC transporter involved in vitamin B12 uptake, BtuC"/>
    <property type="match status" value="1"/>
</dbReference>
<comment type="subcellular location">
    <subcellularLocation>
        <location evidence="1">Cell membrane</location>
        <topology evidence="1">Multi-pass membrane protein</topology>
    </subcellularLocation>
</comment>
<comment type="similarity">
    <text evidence="2">Belongs to the binding-protein-dependent transport system permease family. FecCD subfamily.</text>
</comment>
<dbReference type="AlphaFoldDB" id="A0AAE4CPG6"/>
<name>A0AAE4CPG6_9ACTN</name>
<evidence type="ECO:0000313" key="9">
    <source>
        <dbReference type="EMBL" id="MDR7301678.1"/>
    </source>
</evidence>
<dbReference type="EMBL" id="JAVDXW010000001">
    <property type="protein sequence ID" value="MDR7301678.1"/>
    <property type="molecule type" value="Genomic_DNA"/>
</dbReference>
<keyword evidence="7 8" id="KW-0472">Membrane</keyword>
<feature type="transmembrane region" description="Helical" evidence="8">
    <location>
        <begin position="183"/>
        <end position="202"/>
    </location>
</feature>
<dbReference type="GO" id="GO:0005886">
    <property type="term" value="C:plasma membrane"/>
    <property type="evidence" value="ECO:0007669"/>
    <property type="project" value="UniProtKB-SubCell"/>
</dbReference>
<keyword evidence="4" id="KW-1003">Cell membrane</keyword>
<keyword evidence="5 8" id="KW-0812">Transmembrane</keyword>
<feature type="transmembrane region" description="Helical" evidence="8">
    <location>
        <begin position="92"/>
        <end position="112"/>
    </location>
</feature>
<dbReference type="CDD" id="cd06550">
    <property type="entry name" value="TM_ABC_iron-siderophores_like"/>
    <property type="match status" value="1"/>
</dbReference>
<evidence type="ECO:0000256" key="8">
    <source>
        <dbReference type="SAM" id="Phobius"/>
    </source>
</evidence>
<feature type="transmembrane region" description="Helical" evidence="8">
    <location>
        <begin position="229"/>
        <end position="253"/>
    </location>
</feature>
<reference evidence="9" key="1">
    <citation type="submission" date="2023-07" db="EMBL/GenBank/DDBJ databases">
        <title>Sequencing the genomes of 1000 actinobacteria strains.</title>
        <authorList>
            <person name="Klenk H.-P."/>
        </authorList>
    </citation>
    <scope>NUCLEOTIDE SEQUENCE</scope>
    <source>
        <strain evidence="9">DSM 45977</strain>
    </source>
</reference>
<evidence type="ECO:0000256" key="7">
    <source>
        <dbReference type="ARBA" id="ARBA00023136"/>
    </source>
</evidence>
<dbReference type="Pfam" id="PF01032">
    <property type="entry name" value="FecCD"/>
    <property type="match status" value="1"/>
</dbReference>
<evidence type="ECO:0000256" key="4">
    <source>
        <dbReference type="ARBA" id="ARBA00022475"/>
    </source>
</evidence>
<dbReference type="Proteomes" id="UP001180845">
    <property type="component" value="Unassembled WGS sequence"/>
</dbReference>
<dbReference type="PANTHER" id="PTHR30472">
    <property type="entry name" value="FERRIC ENTEROBACTIN TRANSPORT SYSTEM PERMEASE PROTEIN"/>
    <property type="match status" value="1"/>
</dbReference>
<feature type="transmembrane region" description="Helical" evidence="8">
    <location>
        <begin position="37"/>
        <end position="57"/>
    </location>
</feature>
<dbReference type="GO" id="GO:0033214">
    <property type="term" value="P:siderophore-iron import into cell"/>
    <property type="evidence" value="ECO:0007669"/>
    <property type="project" value="TreeGrafter"/>
</dbReference>
<comment type="caution">
    <text evidence="9">The sequence shown here is derived from an EMBL/GenBank/DDBJ whole genome shotgun (WGS) entry which is preliminary data.</text>
</comment>
<feature type="transmembrane region" description="Helical" evidence="8">
    <location>
        <begin position="124"/>
        <end position="142"/>
    </location>
</feature>
<keyword evidence="3" id="KW-0813">Transport</keyword>
<gene>
    <name evidence="9" type="ORF">JOF55_001859</name>
</gene>
<dbReference type="SUPFAM" id="SSF81345">
    <property type="entry name" value="ABC transporter involved in vitamin B12 uptake, BtuC"/>
    <property type="match status" value="1"/>
</dbReference>
<evidence type="ECO:0000256" key="5">
    <source>
        <dbReference type="ARBA" id="ARBA00022692"/>
    </source>
</evidence>
<evidence type="ECO:0000313" key="10">
    <source>
        <dbReference type="Proteomes" id="UP001180845"/>
    </source>
</evidence>
<protein>
    <submittedName>
        <fullName evidence="9">Iron complex transport system permease protein</fullName>
    </submittedName>
</protein>